<dbReference type="RefSeq" id="WP_078815768.1">
    <property type="nucleotide sequence ID" value="NZ_FUYE01000022.1"/>
</dbReference>
<evidence type="ECO:0000313" key="3">
    <source>
        <dbReference type="Proteomes" id="UP000190774"/>
    </source>
</evidence>
<reference evidence="3" key="1">
    <citation type="submission" date="2017-02" db="EMBL/GenBank/DDBJ databases">
        <authorList>
            <person name="Varghese N."/>
            <person name="Submissions S."/>
        </authorList>
    </citation>
    <scope>NUCLEOTIDE SEQUENCE [LARGE SCALE GENOMIC DNA]</scope>
    <source>
        <strain evidence="3">ATCC 700200</strain>
    </source>
</reference>
<evidence type="ECO:0000313" key="2">
    <source>
        <dbReference type="EMBL" id="SKB07205.1"/>
    </source>
</evidence>
<organism evidence="2 3">
    <name type="scientific">Prosthecobacter debontii</name>
    <dbReference type="NCBI Taxonomy" id="48467"/>
    <lineage>
        <taxon>Bacteria</taxon>
        <taxon>Pseudomonadati</taxon>
        <taxon>Verrucomicrobiota</taxon>
        <taxon>Verrucomicrobiia</taxon>
        <taxon>Verrucomicrobiales</taxon>
        <taxon>Verrucomicrobiaceae</taxon>
        <taxon>Prosthecobacter</taxon>
    </lineage>
</organism>
<dbReference type="Gene3D" id="1.50.10.20">
    <property type="match status" value="2"/>
</dbReference>
<keyword evidence="3" id="KW-1185">Reference proteome</keyword>
<feature type="signal peptide" evidence="1">
    <location>
        <begin position="1"/>
        <end position="18"/>
    </location>
</feature>
<gene>
    <name evidence="2" type="ORF">SAMN02745166_04648</name>
</gene>
<dbReference type="CDD" id="cd00688">
    <property type="entry name" value="ISOPREN_C2_like"/>
    <property type="match status" value="1"/>
</dbReference>
<protein>
    <submittedName>
        <fullName evidence="2">Squalene-hopene/tetraprenyl-beta-curcumene cyclase</fullName>
    </submittedName>
</protein>
<feature type="chain" id="PRO_5013386907" evidence="1">
    <location>
        <begin position="19"/>
        <end position="389"/>
    </location>
</feature>
<name>A0A1T4Z0Z5_9BACT</name>
<keyword evidence="1" id="KW-0732">Signal</keyword>
<dbReference type="SUPFAM" id="SSF48239">
    <property type="entry name" value="Terpenoid cyclases/Protein prenyltransferases"/>
    <property type="match status" value="1"/>
</dbReference>
<sequence length="389" mass="42404">MKLIATTLALTLPSMLLAQSATQAARHESLKQEIRLAYDRGLAFLKSQQNAETGQWGEAEPVAFTALAVMAEVLAPGRKSTDAVPANAEKGYAFLLKNVQPDGGIYVKARANYNTSLALTALMLNPKQENEPTLLAARRFVVGQQNDFDEKGKTDNPFDGGIGYGTPKPDKPAHADLSNTHFALEALYYSQALLADKGDAGKDEPQLNYAAAIQFIQNCQNRPETNQAPWVSTDKADAGGFIYSPGETRGKTEETKDGRTALRSYGSISYAGMLSFIYAGLEKSDPRVQAVMQWLSENYTLEENPGVGPEGLYYYYHTMAKALAIADVGFLKTKDGKTVDWRADLAEKLLNLQQGNGSWANSAGRWMESDPVLATCYTLLALARVHESL</sequence>
<dbReference type="OrthoDB" id="5419169at2"/>
<proteinExistence type="predicted"/>
<dbReference type="EMBL" id="FUYE01000022">
    <property type="protein sequence ID" value="SKB07205.1"/>
    <property type="molecule type" value="Genomic_DNA"/>
</dbReference>
<dbReference type="Proteomes" id="UP000190774">
    <property type="component" value="Unassembled WGS sequence"/>
</dbReference>
<dbReference type="AlphaFoldDB" id="A0A1T4Z0Z5"/>
<accession>A0A1T4Z0Z5</accession>
<dbReference type="InterPro" id="IPR008930">
    <property type="entry name" value="Terpenoid_cyclase/PrenylTrfase"/>
</dbReference>
<dbReference type="STRING" id="48467.SAMN02745166_04648"/>
<evidence type="ECO:0000256" key="1">
    <source>
        <dbReference type="SAM" id="SignalP"/>
    </source>
</evidence>